<organism evidence="2 3">
    <name type="scientific">Tritrichomonas musculus</name>
    <dbReference type="NCBI Taxonomy" id="1915356"/>
    <lineage>
        <taxon>Eukaryota</taxon>
        <taxon>Metamonada</taxon>
        <taxon>Parabasalia</taxon>
        <taxon>Tritrichomonadida</taxon>
        <taxon>Tritrichomonadidae</taxon>
        <taxon>Tritrichomonas</taxon>
    </lineage>
</organism>
<keyword evidence="3" id="KW-1185">Reference proteome</keyword>
<proteinExistence type="predicted"/>
<gene>
    <name evidence="2" type="ORF">M9Y10_024342</name>
</gene>
<sequence length="404" mass="46846">MKIIDHLIEYCRREENKSEIQDTCPKLVPTRWVYLVDVLMFFKKYKFEIESLLISDDEDIMPAELIDITNILQPLQILSKKCESRSMKLSELLPAISNVTKKLIQIGNSLLSEKSRPIYEFVFKTFIARMLSFPQSILKAAYCVSLPGRSFLRQLEKGYSTKGPVNNGYDNQSQIELDNLSDCIEVELSSPKTNDKVNTEDLQTAKATVDQIADAFLQGNQEQDSQDDDDDIILNKYDNKKLITAIELHQNAQEYFQSTKKRYSEFNKLRSKLNSIKFEALKQINWLTDLIESTKREIINQAHILGYQNAEAIFNLYQSWLYMAHEEPIKYISLDDTNNTYWRRLHQVYPELSHICIRLCSIGVSEAEVERLMSVQKNMFSPHATNVGTEMLHARCVVRLSNNK</sequence>
<protein>
    <recommendedName>
        <fullName evidence="1">HAT C-terminal dimerisation domain-containing protein</fullName>
    </recommendedName>
</protein>
<dbReference type="Proteomes" id="UP001470230">
    <property type="component" value="Unassembled WGS sequence"/>
</dbReference>
<feature type="domain" description="HAT C-terminal dimerisation" evidence="1">
    <location>
        <begin position="341"/>
        <end position="393"/>
    </location>
</feature>
<evidence type="ECO:0000313" key="3">
    <source>
        <dbReference type="Proteomes" id="UP001470230"/>
    </source>
</evidence>
<dbReference type="EMBL" id="JAPFFF010000032">
    <property type="protein sequence ID" value="KAK8844482.1"/>
    <property type="molecule type" value="Genomic_DNA"/>
</dbReference>
<dbReference type="SUPFAM" id="SSF53098">
    <property type="entry name" value="Ribonuclease H-like"/>
    <property type="match status" value="1"/>
</dbReference>
<name>A0ABR2HCQ4_9EUKA</name>
<dbReference type="InterPro" id="IPR012337">
    <property type="entry name" value="RNaseH-like_sf"/>
</dbReference>
<evidence type="ECO:0000259" key="1">
    <source>
        <dbReference type="Pfam" id="PF05699"/>
    </source>
</evidence>
<accession>A0ABR2HCQ4</accession>
<reference evidence="2 3" key="1">
    <citation type="submission" date="2024-04" db="EMBL/GenBank/DDBJ databases">
        <title>Tritrichomonas musculus Genome.</title>
        <authorList>
            <person name="Alves-Ferreira E."/>
            <person name="Grigg M."/>
            <person name="Lorenzi H."/>
            <person name="Galac M."/>
        </authorList>
    </citation>
    <scope>NUCLEOTIDE SEQUENCE [LARGE SCALE GENOMIC DNA]</scope>
    <source>
        <strain evidence="2 3">EAF2021</strain>
    </source>
</reference>
<evidence type="ECO:0000313" key="2">
    <source>
        <dbReference type="EMBL" id="KAK8844482.1"/>
    </source>
</evidence>
<comment type="caution">
    <text evidence="2">The sequence shown here is derived from an EMBL/GenBank/DDBJ whole genome shotgun (WGS) entry which is preliminary data.</text>
</comment>
<dbReference type="InterPro" id="IPR008906">
    <property type="entry name" value="HATC_C_dom"/>
</dbReference>
<dbReference type="Pfam" id="PF05699">
    <property type="entry name" value="Dimer_Tnp_hAT"/>
    <property type="match status" value="1"/>
</dbReference>